<feature type="region of interest" description="Disordered" evidence="1">
    <location>
        <begin position="72"/>
        <end position="93"/>
    </location>
</feature>
<keyword evidence="3" id="KW-1185">Reference proteome</keyword>
<sequence>MDASPGADWRVWTIDPGDAAFLAVDGGRIKVRPRYKIKVGNDWGWVNVGQVGHFQDGVWYVNVRDVWRATHRDRADHGRDDRDGQDDVPDYLR</sequence>
<dbReference type="Proteomes" id="UP000760480">
    <property type="component" value="Unassembled WGS sequence"/>
</dbReference>
<proteinExistence type="predicted"/>
<feature type="compositionally biased region" description="Basic and acidic residues" evidence="1">
    <location>
        <begin position="72"/>
        <end position="82"/>
    </location>
</feature>
<name>A0ABX1TKV9_9GAMM</name>
<evidence type="ECO:0000256" key="1">
    <source>
        <dbReference type="SAM" id="MobiDB-lite"/>
    </source>
</evidence>
<protein>
    <submittedName>
        <fullName evidence="2">Uncharacterized protein</fullName>
    </submittedName>
</protein>
<organism evidence="2 3">
    <name type="scientific">Candidatus Competibacter phosphatis</name>
    <dbReference type="NCBI Taxonomy" id="221280"/>
    <lineage>
        <taxon>Bacteria</taxon>
        <taxon>Pseudomonadati</taxon>
        <taxon>Pseudomonadota</taxon>
        <taxon>Gammaproteobacteria</taxon>
        <taxon>Candidatus Competibacteraceae</taxon>
        <taxon>Candidatus Competibacter</taxon>
    </lineage>
</organism>
<accession>A0ABX1TKV9</accession>
<evidence type="ECO:0000313" key="2">
    <source>
        <dbReference type="EMBL" id="NMQ19100.1"/>
    </source>
</evidence>
<evidence type="ECO:0000313" key="3">
    <source>
        <dbReference type="Proteomes" id="UP000760480"/>
    </source>
</evidence>
<reference evidence="2 3" key="1">
    <citation type="submission" date="2019-03" db="EMBL/GenBank/DDBJ databases">
        <title>Metabolic reconstructions from genomes of highly enriched 'Candidatus Accumulibacter' and 'Candidatus Competibacter' bioreactor populations.</title>
        <authorList>
            <person name="Annavajhala M.K."/>
            <person name="Welles L."/>
            <person name="Abbas B."/>
            <person name="Sorokin D."/>
            <person name="Park H."/>
            <person name="Van Loosdrecht M."/>
            <person name="Chandran K."/>
        </authorList>
    </citation>
    <scope>NUCLEOTIDE SEQUENCE [LARGE SCALE GENOMIC DNA]</scope>
    <source>
        <strain evidence="2 3">SBR_G</strain>
    </source>
</reference>
<comment type="caution">
    <text evidence="2">The sequence shown here is derived from an EMBL/GenBank/DDBJ whole genome shotgun (WGS) entry which is preliminary data.</text>
</comment>
<dbReference type="EMBL" id="SPMZ01000020">
    <property type="protein sequence ID" value="NMQ19100.1"/>
    <property type="molecule type" value="Genomic_DNA"/>
</dbReference>
<gene>
    <name evidence="2" type="ORF">E4P82_07730</name>
</gene>
<feature type="compositionally biased region" description="Acidic residues" evidence="1">
    <location>
        <begin position="83"/>
        <end position="93"/>
    </location>
</feature>